<dbReference type="PANTHER" id="PTHR30294">
    <property type="entry name" value="MEMBRANE COMPONENT OF ABC TRANSPORTER YHHJ-RELATED"/>
    <property type="match status" value="1"/>
</dbReference>
<keyword evidence="7 8" id="KW-0472">Membrane</keyword>
<feature type="transmembrane region" description="Helical" evidence="8">
    <location>
        <begin position="21"/>
        <end position="42"/>
    </location>
</feature>
<comment type="similarity">
    <text evidence="2 8">Belongs to the ABC-2 integral membrane protein family.</text>
</comment>
<dbReference type="Proteomes" id="UP000034392">
    <property type="component" value="Chromosome"/>
</dbReference>
<dbReference type="STRING" id="1267766.WYH_03175"/>
<dbReference type="Gene3D" id="3.40.1710.10">
    <property type="entry name" value="abc type-2 transporter like domain"/>
    <property type="match status" value="1"/>
</dbReference>
<gene>
    <name evidence="9" type="primary">ybhR_2</name>
    <name evidence="9" type="ORF">WYH_03175</name>
</gene>
<dbReference type="PROSITE" id="PS51012">
    <property type="entry name" value="ABC_TM2"/>
    <property type="match status" value="1"/>
</dbReference>
<keyword evidence="3 8" id="KW-0813">Transport</keyword>
<feature type="transmembrane region" description="Helical" evidence="8">
    <location>
        <begin position="219"/>
        <end position="243"/>
    </location>
</feature>
<feature type="transmembrane region" description="Helical" evidence="8">
    <location>
        <begin position="169"/>
        <end position="188"/>
    </location>
</feature>
<reference evidence="9" key="1">
    <citation type="submission" date="2015-05" db="EMBL/GenBank/DDBJ databases">
        <title>The complete genome of Altererythrobacter atlanticus strain 26DY36.</title>
        <authorList>
            <person name="Wu Y.-H."/>
            <person name="Cheng H."/>
            <person name="Wu X.-W."/>
        </authorList>
    </citation>
    <scope>NUCLEOTIDE SEQUENCE [LARGE SCALE GENOMIC DNA]</scope>
    <source>
        <strain evidence="9">26DY36</strain>
    </source>
</reference>
<dbReference type="OrthoDB" id="9784671at2"/>
<dbReference type="KEGG" id="aay:WYH_03175"/>
<name>A0A0F7KWZ4_9SPHN</name>
<keyword evidence="6 8" id="KW-1133">Transmembrane helix</keyword>
<evidence type="ECO:0000256" key="5">
    <source>
        <dbReference type="ARBA" id="ARBA00022692"/>
    </source>
</evidence>
<evidence type="ECO:0000313" key="9">
    <source>
        <dbReference type="EMBL" id="AKH44194.1"/>
    </source>
</evidence>
<organism evidence="9 10">
    <name type="scientific">Croceibacterium atlanticum</name>
    <dbReference type="NCBI Taxonomy" id="1267766"/>
    <lineage>
        <taxon>Bacteria</taxon>
        <taxon>Pseudomonadati</taxon>
        <taxon>Pseudomonadota</taxon>
        <taxon>Alphaproteobacteria</taxon>
        <taxon>Sphingomonadales</taxon>
        <taxon>Erythrobacteraceae</taxon>
        <taxon>Croceibacterium</taxon>
    </lineage>
</organism>
<dbReference type="InterPro" id="IPR051449">
    <property type="entry name" value="ABC-2_transporter_component"/>
</dbReference>
<evidence type="ECO:0000256" key="1">
    <source>
        <dbReference type="ARBA" id="ARBA00004651"/>
    </source>
</evidence>
<dbReference type="Pfam" id="PF12698">
    <property type="entry name" value="ABC2_membrane_3"/>
    <property type="match status" value="1"/>
</dbReference>
<feature type="transmembrane region" description="Helical" evidence="8">
    <location>
        <begin position="281"/>
        <end position="299"/>
    </location>
</feature>
<dbReference type="PATRIC" id="fig|1267766.3.peg.3220"/>
<evidence type="ECO:0000313" key="10">
    <source>
        <dbReference type="Proteomes" id="UP000034392"/>
    </source>
</evidence>
<dbReference type="PRINTS" id="PR00164">
    <property type="entry name" value="ABC2TRNSPORT"/>
</dbReference>
<evidence type="ECO:0000256" key="8">
    <source>
        <dbReference type="RuleBase" id="RU361157"/>
    </source>
</evidence>
<sequence length="364" mass="39904">MQRLKAMVVKEIWALLRDPKARIVLIAPPLMQLFIFTFATTLDVTNVDIAVLDRSQGVHAAELVQRVAGSPNFRKVVHVHSAQELDAAIDRQDVIAALVIDNGFDTALERGQQARLGIVLDGRRSNAAQIVNGYINQIVSDMNLENVPQLRGGGAVVTNWFNPTLDFKWFTLPGLIVIISSIAGIAVTSQTVSREREMGTFDQLLVSPLRVHEILAGKVVPPFLVGLVNGILFLVVAQIVFGVPYTGSVLLFFPALSLYLLSLIGIGLFVSSMSMTQQQSFLGAFAVTVPLMLLSGYAAPIENMPVWLQPVTYLNPARYFLILMQGLFLKDMPVSAVLQQLWPLAVISIITLTAAGRLFRARME</sequence>
<keyword evidence="4 8" id="KW-1003">Cell membrane</keyword>
<evidence type="ECO:0000256" key="4">
    <source>
        <dbReference type="ARBA" id="ARBA00022475"/>
    </source>
</evidence>
<keyword evidence="10" id="KW-1185">Reference proteome</keyword>
<protein>
    <recommendedName>
        <fullName evidence="8">Transport permease protein</fullName>
    </recommendedName>
</protein>
<dbReference type="GO" id="GO:0140359">
    <property type="term" value="F:ABC-type transporter activity"/>
    <property type="evidence" value="ECO:0007669"/>
    <property type="project" value="InterPro"/>
</dbReference>
<accession>A0A0F7KWZ4</accession>
<dbReference type="InterPro" id="IPR013525">
    <property type="entry name" value="ABC2_TM"/>
</dbReference>
<evidence type="ECO:0000256" key="6">
    <source>
        <dbReference type="ARBA" id="ARBA00022989"/>
    </source>
</evidence>
<dbReference type="PANTHER" id="PTHR30294:SF44">
    <property type="entry name" value="MULTIDRUG ABC TRANSPORTER PERMEASE YBHR-RELATED"/>
    <property type="match status" value="1"/>
</dbReference>
<evidence type="ECO:0000256" key="7">
    <source>
        <dbReference type="ARBA" id="ARBA00023136"/>
    </source>
</evidence>
<dbReference type="RefSeq" id="WP_046904574.1">
    <property type="nucleotide sequence ID" value="NZ_CP011452.2"/>
</dbReference>
<comment type="subcellular location">
    <subcellularLocation>
        <location evidence="8">Cell inner membrane</location>
        <topology evidence="8">Multi-pass membrane protein</topology>
    </subcellularLocation>
    <subcellularLocation>
        <location evidence="1">Cell membrane</location>
        <topology evidence="1">Multi-pass membrane protein</topology>
    </subcellularLocation>
</comment>
<evidence type="ECO:0000256" key="2">
    <source>
        <dbReference type="ARBA" id="ARBA00007783"/>
    </source>
</evidence>
<feature type="transmembrane region" description="Helical" evidence="8">
    <location>
        <begin position="249"/>
        <end position="269"/>
    </location>
</feature>
<dbReference type="InterPro" id="IPR000412">
    <property type="entry name" value="ABC_2_transport"/>
</dbReference>
<dbReference type="AlphaFoldDB" id="A0A0F7KWZ4"/>
<dbReference type="EMBL" id="CP011452">
    <property type="protein sequence ID" value="AKH44194.1"/>
    <property type="molecule type" value="Genomic_DNA"/>
</dbReference>
<dbReference type="GO" id="GO:0043190">
    <property type="term" value="C:ATP-binding cassette (ABC) transporter complex"/>
    <property type="evidence" value="ECO:0007669"/>
    <property type="project" value="InterPro"/>
</dbReference>
<proteinExistence type="inferred from homology"/>
<keyword evidence="5 8" id="KW-0812">Transmembrane</keyword>
<dbReference type="InterPro" id="IPR047817">
    <property type="entry name" value="ABC2_TM_bact-type"/>
</dbReference>
<feature type="transmembrane region" description="Helical" evidence="8">
    <location>
        <begin position="341"/>
        <end position="359"/>
    </location>
</feature>
<evidence type="ECO:0000256" key="3">
    <source>
        <dbReference type="ARBA" id="ARBA00022448"/>
    </source>
</evidence>